<name>A0A060SDA2_PYCCI</name>
<evidence type="ECO:0000313" key="2">
    <source>
        <dbReference type="EMBL" id="CDO72310.1"/>
    </source>
</evidence>
<evidence type="ECO:0000256" key="1">
    <source>
        <dbReference type="SAM" id="Phobius"/>
    </source>
</evidence>
<feature type="transmembrane region" description="Helical" evidence="1">
    <location>
        <begin position="314"/>
        <end position="337"/>
    </location>
</feature>
<organism evidence="2 3">
    <name type="scientific">Pycnoporus cinnabarinus</name>
    <name type="common">Cinnabar-red polypore</name>
    <name type="synonym">Trametes cinnabarina</name>
    <dbReference type="NCBI Taxonomy" id="5643"/>
    <lineage>
        <taxon>Eukaryota</taxon>
        <taxon>Fungi</taxon>
        <taxon>Dikarya</taxon>
        <taxon>Basidiomycota</taxon>
        <taxon>Agaricomycotina</taxon>
        <taxon>Agaricomycetes</taxon>
        <taxon>Polyporales</taxon>
        <taxon>Polyporaceae</taxon>
        <taxon>Trametes</taxon>
    </lineage>
</organism>
<reference evidence="2" key="1">
    <citation type="submission" date="2014-01" db="EMBL/GenBank/DDBJ databases">
        <title>The genome of the white-rot fungus Pycnoporus cinnabarinus: a basidiomycete model with a versatile arsenal for lignocellulosic biomass breakdown.</title>
        <authorList>
            <person name="Levasseur A."/>
            <person name="Lomascolo A."/>
            <person name="Ruiz-Duenas F.J."/>
            <person name="Uzan E."/>
            <person name="Piumi F."/>
            <person name="Kues U."/>
            <person name="Ram A.F.J."/>
            <person name="Murat C."/>
            <person name="Haon M."/>
            <person name="Benoit I."/>
            <person name="Arfi Y."/>
            <person name="Chevret D."/>
            <person name="Drula E."/>
            <person name="Kwon M.J."/>
            <person name="Gouret P."/>
            <person name="Lesage-Meessen L."/>
            <person name="Lombard V."/>
            <person name="Mariette J."/>
            <person name="Noirot C."/>
            <person name="Park J."/>
            <person name="Patyshakuliyeva A."/>
            <person name="Wieneger R.A.B."/>
            <person name="Wosten H.A.B."/>
            <person name="Martin F."/>
            <person name="Coutinho P.M."/>
            <person name="de Vries R."/>
            <person name="Martinez A.T."/>
            <person name="Klopp C."/>
            <person name="Pontarotti P."/>
            <person name="Henrissat B."/>
            <person name="Record E."/>
        </authorList>
    </citation>
    <scope>NUCLEOTIDE SEQUENCE [LARGE SCALE GENOMIC DNA]</scope>
    <source>
        <strain evidence="2">BRFM137</strain>
    </source>
</reference>
<feature type="transmembrane region" description="Helical" evidence="1">
    <location>
        <begin position="272"/>
        <end position="294"/>
    </location>
</feature>
<dbReference type="Proteomes" id="UP000029665">
    <property type="component" value="Unassembled WGS sequence"/>
</dbReference>
<comment type="caution">
    <text evidence="2">The sequence shown here is derived from an EMBL/GenBank/DDBJ whole genome shotgun (WGS) entry which is preliminary data.</text>
</comment>
<dbReference type="OrthoDB" id="3941538at2759"/>
<protein>
    <submittedName>
        <fullName evidence="2">Uncharacterized protein</fullName>
    </submittedName>
</protein>
<dbReference type="EMBL" id="CCBP010000112">
    <property type="protein sequence ID" value="CDO72310.1"/>
    <property type="molecule type" value="Genomic_DNA"/>
</dbReference>
<keyword evidence="1" id="KW-0812">Transmembrane</keyword>
<keyword evidence="1" id="KW-0472">Membrane</keyword>
<dbReference type="OMA" id="ANCEDFT"/>
<evidence type="ECO:0000313" key="3">
    <source>
        <dbReference type="Proteomes" id="UP000029665"/>
    </source>
</evidence>
<dbReference type="HOGENOM" id="CLU_547496_0_0_1"/>
<proteinExistence type="predicted"/>
<feature type="transmembrane region" description="Helical" evidence="1">
    <location>
        <begin position="201"/>
        <end position="219"/>
    </location>
</feature>
<gene>
    <name evidence="2" type="ORF">BN946_scf184977.g7</name>
</gene>
<dbReference type="AlphaFoldDB" id="A0A060SDA2"/>
<sequence>MWNRSRFPMWGSLLLRSKLRIYLRGIASRGRDIWTQWREEEQHEAGVHALDALTLRVWLQFLEDEGAAEDVAEVLWTAYPVDSYSDRMIRVVDFLAVGDAPEDLQRHRLLYLSLMDVWQYGREQARTASGVVATLLRFVDHCGTPRVLHIADLLGHIAYLGILYHYLNWPPYLEPIRVFDTRRALLMTYTLSKLMRPWSSATAPPFLALFAFVICLPYAPAPNTFTFFLLLTTFCWEILLLHFSVLPSPLLLFRPDWILPFAVLARRSVAKLFSPTAFFVPALIACLLMLQFAMLDRPQVLFTTLHSAAPTDSLVAYFSLFTTFLLFLMCAFTYSVLVHPFLATLQGTPATRSPWDRYTEAVGLEARRTFVHAVVTYATPYYFPPPVNLAQILLVRVPQIVLQAMGKRGNGARLLTLVQRVLWRLIVGPAAVLLSGFWLWYLHPDN</sequence>
<feature type="transmembrane region" description="Helical" evidence="1">
    <location>
        <begin position="225"/>
        <end position="252"/>
    </location>
</feature>
<keyword evidence="3" id="KW-1185">Reference proteome</keyword>
<feature type="transmembrane region" description="Helical" evidence="1">
    <location>
        <begin position="421"/>
        <end position="441"/>
    </location>
</feature>
<accession>A0A060SDA2</accession>
<keyword evidence="1" id="KW-1133">Transmembrane helix</keyword>